<evidence type="ECO:0000313" key="1">
    <source>
        <dbReference type="Proteomes" id="UP000095286"/>
    </source>
</evidence>
<dbReference type="WBParaSite" id="RSKR_0000573100.1">
    <property type="protein sequence ID" value="RSKR_0000573100.1"/>
    <property type="gene ID" value="RSKR_0000573100"/>
</dbReference>
<sequence>MISTYLFGILFLIGSISSASGDVKRCELARDRGTECEQEKSMHFYFDSVTLRCQPFMHLGCGGNDNKWKTFAECKKACKDVKQHSNPKAPKVCKSGVVAATDENGKALTCENCPKQSTCVDGLCCFTPQFTCNLNYDAGKYPVEGKHTPMYFYSKEYHACMLFTYYGSLGNSNRWSTYNSCMNFCKPVFSKKGE</sequence>
<name>A0AC35TYZ3_9BILA</name>
<organism evidence="1 2">
    <name type="scientific">Rhabditophanes sp. KR3021</name>
    <dbReference type="NCBI Taxonomy" id="114890"/>
    <lineage>
        <taxon>Eukaryota</taxon>
        <taxon>Metazoa</taxon>
        <taxon>Ecdysozoa</taxon>
        <taxon>Nematoda</taxon>
        <taxon>Chromadorea</taxon>
        <taxon>Rhabditida</taxon>
        <taxon>Tylenchina</taxon>
        <taxon>Panagrolaimomorpha</taxon>
        <taxon>Strongyloidoidea</taxon>
        <taxon>Alloionematidae</taxon>
        <taxon>Rhabditophanes</taxon>
    </lineage>
</organism>
<proteinExistence type="predicted"/>
<evidence type="ECO:0000313" key="2">
    <source>
        <dbReference type="WBParaSite" id="RSKR_0000573100.1"/>
    </source>
</evidence>
<dbReference type="Proteomes" id="UP000095286">
    <property type="component" value="Unplaced"/>
</dbReference>
<reference evidence="2" key="1">
    <citation type="submission" date="2016-11" db="UniProtKB">
        <authorList>
            <consortium name="WormBaseParasite"/>
        </authorList>
    </citation>
    <scope>IDENTIFICATION</scope>
    <source>
        <strain evidence="2">KR3021</strain>
    </source>
</reference>
<accession>A0AC35TYZ3</accession>
<protein>
    <submittedName>
        <fullName evidence="2">BPTI/Kunitz inhibitor domain-containing protein</fullName>
    </submittedName>
</protein>